<keyword evidence="3" id="KW-1185">Reference proteome</keyword>
<proteinExistence type="predicted"/>
<dbReference type="OrthoDB" id="1733776at2759"/>
<evidence type="ECO:0000256" key="1">
    <source>
        <dbReference type="SAM" id="MobiDB-lite"/>
    </source>
</evidence>
<feature type="region of interest" description="Disordered" evidence="1">
    <location>
        <begin position="58"/>
        <end position="106"/>
    </location>
</feature>
<protein>
    <submittedName>
        <fullName evidence="2">Uncharacterized protein</fullName>
    </submittedName>
</protein>
<comment type="caution">
    <text evidence="2">The sequence shown here is derived from an EMBL/GenBank/DDBJ whole genome shotgun (WGS) entry which is preliminary data.</text>
</comment>
<dbReference type="EMBL" id="CABITT030000007">
    <property type="protein sequence ID" value="VVB11927.1"/>
    <property type="molecule type" value="Genomic_DNA"/>
</dbReference>
<accession>A0A565CE35</accession>
<dbReference type="AlphaFoldDB" id="A0A565CE35"/>
<name>A0A565CE35_9BRAS</name>
<evidence type="ECO:0000313" key="2">
    <source>
        <dbReference type="EMBL" id="VVB11927.1"/>
    </source>
</evidence>
<feature type="compositionally biased region" description="Basic residues" evidence="1">
    <location>
        <begin position="58"/>
        <end position="67"/>
    </location>
</feature>
<dbReference type="Proteomes" id="UP000489600">
    <property type="component" value="Unassembled WGS sequence"/>
</dbReference>
<evidence type="ECO:0000313" key="3">
    <source>
        <dbReference type="Proteomes" id="UP000489600"/>
    </source>
</evidence>
<sequence length="106" mass="12482">MEYVELAAMNAEEKVGWEEIVDSRFDIQEVNEVRLLTRAPRKRPNMRDIVQVLTRDVKVRHSRKHQRNYPSPPPRTMEAGGELTRTRSIRSENHRRDNSIDSAIED</sequence>
<reference evidence="2" key="1">
    <citation type="submission" date="2019-07" db="EMBL/GenBank/DDBJ databases">
        <authorList>
            <person name="Dittberner H."/>
        </authorList>
    </citation>
    <scope>NUCLEOTIDE SEQUENCE [LARGE SCALE GENOMIC DNA]</scope>
</reference>
<organism evidence="2 3">
    <name type="scientific">Arabis nemorensis</name>
    <dbReference type="NCBI Taxonomy" id="586526"/>
    <lineage>
        <taxon>Eukaryota</taxon>
        <taxon>Viridiplantae</taxon>
        <taxon>Streptophyta</taxon>
        <taxon>Embryophyta</taxon>
        <taxon>Tracheophyta</taxon>
        <taxon>Spermatophyta</taxon>
        <taxon>Magnoliopsida</taxon>
        <taxon>eudicotyledons</taxon>
        <taxon>Gunneridae</taxon>
        <taxon>Pentapetalae</taxon>
        <taxon>rosids</taxon>
        <taxon>malvids</taxon>
        <taxon>Brassicales</taxon>
        <taxon>Brassicaceae</taxon>
        <taxon>Arabideae</taxon>
        <taxon>Arabis</taxon>
    </lineage>
</organism>
<feature type="compositionally biased region" description="Basic and acidic residues" evidence="1">
    <location>
        <begin position="89"/>
        <end position="99"/>
    </location>
</feature>
<gene>
    <name evidence="2" type="ORF">ANE_LOCUS22371</name>
</gene>